<proteinExistence type="predicted"/>
<gene>
    <name evidence="1" type="ORF">J2W61_001603</name>
</gene>
<evidence type="ECO:0000313" key="1">
    <source>
        <dbReference type="EMBL" id="MDR6701775.1"/>
    </source>
</evidence>
<reference evidence="1" key="1">
    <citation type="submission" date="2023-07" db="EMBL/GenBank/DDBJ databases">
        <title>Sorghum-associated microbial communities from plants grown in Nebraska, USA.</title>
        <authorList>
            <person name="Schachtman D."/>
        </authorList>
    </citation>
    <scope>NUCLEOTIDE SEQUENCE</scope>
    <source>
        <strain evidence="1">1457</strain>
    </source>
</reference>
<comment type="caution">
    <text evidence="1">The sequence shown here is derived from an EMBL/GenBank/DDBJ whole genome shotgun (WGS) entry which is preliminary data.</text>
</comment>
<name>A0AAW8LST0_AGRTU</name>
<dbReference type="EMBL" id="JAVDSW010000001">
    <property type="protein sequence ID" value="MDR6701775.1"/>
    <property type="molecule type" value="Genomic_DNA"/>
</dbReference>
<protein>
    <submittedName>
        <fullName evidence="1">Uncharacterized protein</fullName>
    </submittedName>
</protein>
<accession>A0AAW8LST0</accession>
<dbReference type="AlphaFoldDB" id="A0AAW8LST0"/>
<dbReference type="RefSeq" id="WP_003509954.1">
    <property type="nucleotide sequence ID" value="NZ_CP029044.1"/>
</dbReference>
<evidence type="ECO:0000313" key="2">
    <source>
        <dbReference type="Proteomes" id="UP001265315"/>
    </source>
</evidence>
<sequence length="50" mass="5638">MIFGPFGLELAFLIGVHPPARRVSFSSISEEKIVANRFHDQRQEKAAAMH</sequence>
<dbReference type="Proteomes" id="UP001265315">
    <property type="component" value="Unassembled WGS sequence"/>
</dbReference>
<organism evidence="1 2">
    <name type="scientific">Agrobacterium tumefaciens</name>
    <dbReference type="NCBI Taxonomy" id="358"/>
    <lineage>
        <taxon>Bacteria</taxon>
        <taxon>Pseudomonadati</taxon>
        <taxon>Pseudomonadota</taxon>
        <taxon>Alphaproteobacteria</taxon>
        <taxon>Hyphomicrobiales</taxon>
        <taxon>Rhizobiaceae</taxon>
        <taxon>Rhizobium/Agrobacterium group</taxon>
        <taxon>Agrobacterium</taxon>
        <taxon>Agrobacterium tumefaciens complex</taxon>
    </lineage>
</organism>